<evidence type="ECO:0000256" key="1">
    <source>
        <dbReference type="ARBA" id="ARBA00000185"/>
    </source>
</evidence>
<dbReference type="Gene3D" id="1.10.268.10">
    <property type="entry name" value="Topoisomerase, domain 3"/>
    <property type="match status" value="1"/>
</dbReference>
<dbReference type="CDD" id="cd00187">
    <property type="entry name" value="TOP4c"/>
    <property type="match status" value="1"/>
</dbReference>
<comment type="similarity">
    <text evidence="2">Belongs to the type II topoisomerase GyrA/ParC subunit family.</text>
</comment>
<evidence type="ECO:0000256" key="7">
    <source>
        <dbReference type="PROSITE-ProRule" id="PRU01384"/>
    </source>
</evidence>
<accession>A0ABM9N752</accession>
<evidence type="ECO:0000256" key="3">
    <source>
        <dbReference type="ARBA" id="ARBA00012895"/>
    </source>
</evidence>
<dbReference type="SMART" id="SM00434">
    <property type="entry name" value="TOP4c"/>
    <property type="match status" value="1"/>
</dbReference>
<dbReference type="NCBIfam" id="NF004044">
    <property type="entry name" value="PRK05561.1"/>
    <property type="match status" value="1"/>
</dbReference>
<dbReference type="InterPro" id="IPR006691">
    <property type="entry name" value="GyrA/parC_rep"/>
</dbReference>
<comment type="caution">
    <text evidence="9">The sequence shown here is derived from an EMBL/GenBank/DDBJ whole genome shotgun (WGS) entry which is preliminary data.</text>
</comment>
<keyword evidence="4 7" id="KW-0799">Topoisomerase</keyword>
<gene>
    <name evidence="9" type="primary">gyrA</name>
    <name evidence="9" type="ORF">CAXC1_130005</name>
</gene>
<keyword evidence="6 7" id="KW-0413">Isomerase</keyword>
<dbReference type="Pfam" id="PF03989">
    <property type="entry name" value="DNA_gyraseA_C"/>
    <property type="match status" value="6"/>
</dbReference>
<dbReference type="SUPFAM" id="SSF101904">
    <property type="entry name" value="GyrA/ParC C-terminal domain-like"/>
    <property type="match status" value="1"/>
</dbReference>
<evidence type="ECO:0000256" key="4">
    <source>
        <dbReference type="ARBA" id="ARBA00023029"/>
    </source>
</evidence>
<dbReference type="Proteomes" id="UP001314181">
    <property type="component" value="Unassembled WGS sequence"/>
</dbReference>
<feature type="active site" description="O-(5'-phospho-DNA)-tyrosine intermediate" evidence="7">
    <location>
        <position position="123"/>
    </location>
</feature>
<comment type="catalytic activity">
    <reaction evidence="1 7">
        <text>ATP-dependent breakage, passage and rejoining of double-stranded DNA.</text>
        <dbReference type="EC" id="5.6.2.2"/>
    </reaction>
</comment>
<evidence type="ECO:0000259" key="8">
    <source>
        <dbReference type="PROSITE" id="PS52040"/>
    </source>
</evidence>
<dbReference type="Gene3D" id="2.120.10.90">
    <property type="entry name" value="DNA gyrase/topoisomerase IV, subunit A, C-terminal"/>
    <property type="match status" value="1"/>
</dbReference>
<dbReference type="InterPro" id="IPR013757">
    <property type="entry name" value="Topo_IIA_A_a_sf"/>
</dbReference>
<dbReference type="NCBIfam" id="TIGR01063">
    <property type="entry name" value="gyrA"/>
    <property type="match status" value="1"/>
</dbReference>
<evidence type="ECO:0000256" key="6">
    <source>
        <dbReference type="ARBA" id="ARBA00023235"/>
    </source>
</evidence>
<evidence type="ECO:0000313" key="9">
    <source>
        <dbReference type="EMBL" id="CAK8162393.1"/>
    </source>
</evidence>
<dbReference type="PROSITE" id="PS52040">
    <property type="entry name" value="TOPO_IIA"/>
    <property type="match status" value="1"/>
</dbReference>
<dbReference type="InterPro" id="IPR002205">
    <property type="entry name" value="Topo_IIA_dom_A"/>
</dbReference>
<dbReference type="InterPro" id="IPR013758">
    <property type="entry name" value="Topo_IIA_A/C_ab"/>
</dbReference>
<dbReference type="InterPro" id="IPR013760">
    <property type="entry name" value="Topo_IIA-like_dom_sf"/>
</dbReference>
<dbReference type="Gene3D" id="3.90.199.10">
    <property type="entry name" value="Topoisomerase II, domain 5"/>
    <property type="match status" value="1"/>
</dbReference>
<dbReference type="GO" id="GO:0003918">
    <property type="term" value="F:DNA topoisomerase type II (double strand cut, ATP-hydrolyzing) activity"/>
    <property type="evidence" value="ECO:0007669"/>
    <property type="project" value="UniProtKB-EC"/>
</dbReference>
<keyword evidence="10" id="KW-1185">Reference proteome</keyword>
<evidence type="ECO:0000256" key="2">
    <source>
        <dbReference type="ARBA" id="ARBA00008263"/>
    </source>
</evidence>
<reference evidence="9 10" key="1">
    <citation type="submission" date="2024-01" db="EMBL/GenBank/DDBJ databases">
        <authorList>
            <person name="Kunselman E."/>
        </authorList>
    </citation>
    <scope>NUCLEOTIDE SEQUENCE [LARGE SCALE GENOMIC DNA]</scope>
    <source>
        <strain evidence="9">2 abalone samples</strain>
    </source>
</reference>
<dbReference type="SUPFAM" id="SSF56719">
    <property type="entry name" value="Type II DNA topoisomerase"/>
    <property type="match status" value="1"/>
</dbReference>
<name>A0ABM9N752_9RICK</name>
<feature type="domain" description="Topo IIA-type catalytic" evidence="8">
    <location>
        <begin position="35"/>
        <end position="532"/>
    </location>
</feature>
<dbReference type="EC" id="5.6.2.2" evidence="3"/>
<evidence type="ECO:0000313" key="10">
    <source>
        <dbReference type="Proteomes" id="UP001314181"/>
    </source>
</evidence>
<dbReference type="InterPro" id="IPR050220">
    <property type="entry name" value="Type_II_DNA_Topoisomerases"/>
</dbReference>
<dbReference type="Pfam" id="PF00521">
    <property type="entry name" value="DNA_topoisoIV"/>
    <property type="match status" value="1"/>
</dbReference>
<evidence type="ECO:0000256" key="5">
    <source>
        <dbReference type="ARBA" id="ARBA00023125"/>
    </source>
</evidence>
<dbReference type="NCBIfam" id="NF004043">
    <property type="entry name" value="PRK05560.1"/>
    <property type="match status" value="1"/>
</dbReference>
<keyword evidence="5 7" id="KW-0238">DNA-binding</keyword>
<proteinExistence type="inferred from homology"/>
<dbReference type="InterPro" id="IPR035516">
    <property type="entry name" value="Gyrase/topoIV_suA_C"/>
</dbReference>
<dbReference type="EMBL" id="CAWVOK010000004">
    <property type="protein sequence ID" value="CAK8162393.1"/>
    <property type="molecule type" value="Genomic_DNA"/>
</dbReference>
<dbReference type="Gene3D" id="3.30.1360.40">
    <property type="match status" value="1"/>
</dbReference>
<dbReference type="PANTHER" id="PTHR43493">
    <property type="entry name" value="DNA GYRASE/TOPOISOMERASE SUBUNIT A"/>
    <property type="match status" value="1"/>
</dbReference>
<dbReference type="PANTHER" id="PTHR43493:SF5">
    <property type="entry name" value="DNA GYRASE SUBUNIT A, CHLOROPLASTIC_MITOCHONDRIAL"/>
    <property type="match status" value="1"/>
</dbReference>
<protein>
    <recommendedName>
        <fullName evidence="3">DNA topoisomerase (ATP-hydrolyzing)</fullName>
        <ecNumber evidence="3">5.6.2.2</ecNumber>
    </recommendedName>
</protein>
<organism evidence="9 10">
    <name type="scientific">Candidatus Xenohaliotis californiensis</name>
    <dbReference type="NCBI Taxonomy" id="84677"/>
    <lineage>
        <taxon>Bacteria</taxon>
        <taxon>Pseudomonadati</taxon>
        <taxon>Pseudomonadota</taxon>
        <taxon>Alphaproteobacteria</taxon>
        <taxon>Rickettsiales</taxon>
        <taxon>Anaplasmataceae</taxon>
        <taxon>Candidatus Xenohaliotis</taxon>
    </lineage>
</organism>
<sequence>MSDVPNYGEEIIHIEDEMCNSYMQYAMSTIVSRALPNAYDGCKPVQRRVFHVMNENKFYHNSPYRKSARIVGDVIGKYHPHGESAVYEAMARMAQNFTMNAPLIDGQGNFGSMDGDPPAAMRYTEARLTQLACVGLLADIDKETVDFQNNYDNSQKEPKILPVAFPNLLVNGCTGVAVGMATNIPPHNLGEVINACVLYLEKDGDISIEEIMKIIPGPDFPTGGIVLGFKGLNDAYLHGKGIILVRSRTHIENLSSNKQSIIITEVPYQVNKARMIENIVELVNSKRIEGISDVRDETDRTGVRVVIELKKDTNPDILLRQLFSYSNMQISFGINTLALHDNKPILMSIKKAIGIFVSSRYNIVQKRTEHLLNKARSKCHALVGLCIAVSNINEVIILIKNAKDNKEAIEKLMIRSWSAEKIAPLLKIIREDHNLLNNNSYKLTETQTKAILEMKLSKLVNLEYDRLIANINELSHDIMHYQLILDDPKKMKELIKSELIEIHNKFATPRRTTIDKIEYNSDIEELIAKEDIIITITIDGYIKRVPLDSYKAQNRGGKGKSGHNIKTGDEISQIFKANTHTTILFFSTTGRVYKIKAYKLPPGDLGSRGRAIINMLPIEKDEKIATTLIFPEKDNNNETNLIFVTANGGVRRNKVSLFEYIPSNGKTAIKLKNDTLIDVKSCNDDDQIFIATTNGNCIRFEVSNLRIMQSRTSTGVRAIKLNNNNKVVSIAILNTDSVDTNTKMEFLKIPAEDRIKLANNTISPEKIITKYDANIDSNKLLSLAKQEKFILTVTSNGFGKCSSVYEYRITNRGGVGIANIASSKRNGTIIDSFPVSYSDEIVIITNNGTLIRMFVNKIRITSRNTQGVVLIKAAKNKTNNVVSVASIADENSLEVSTDDVSSVNS</sequence>